<gene>
    <name evidence="2" type="ORF">J5A53_03060</name>
</gene>
<dbReference type="Pfam" id="PF02534">
    <property type="entry name" value="T4SS-DNA_transf"/>
    <property type="match status" value="1"/>
</dbReference>
<dbReference type="Gene3D" id="3.40.50.300">
    <property type="entry name" value="P-loop containing nucleotide triphosphate hydrolases"/>
    <property type="match status" value="2"/>
</dbReference>
<name>A0AB37HVU5_9ACTN</name>
<evidence type="ECO:0000313" key="3">
    <source>
        <dbReference type="Proteomes" id="UP000677180"/>
    </source>
</evidence>
<keyword evidence="2" id="KW-0238">DNA-binding</keyword>
<dbReference type="EMBL" id="CP072385">
    <property type="protein sequence ID" value="QUC11694.1"/>
    <property type="molecule type" value="Genomic_DNA"/>
</dbReference>
<organism evidence="2 3">
    <name type="scientific">Arachnia propionica</name>
    <dbReference type="NCBI Taxonomy" id="1750"/>
    <lineage>
        <taxon>Bacteria</taxon>
        <taxon>Bacillati</taxon>
        <taxon>Actinomycetota</taxon>
        <taxon>Actinomycetes</taxon>
        <taxon>Propionibacteriales</taxon>
        <taxon>Propionibacteriaceae</taxon>
        <taxon>Arachnia</taxon>
    </lineage>
</organism>
<dbReference type="PANTHER" id="PTHR30121:SF6">
    <property type="entry name" value="SLR6007 PROTEIN"/>
    <property type="match status" value="1"/>
</dbReference>
<dbReference type="AlphaFoldDB" id="A0AB37HVU5"/>
<dbReference type="GO" id="GO:0016020">
    <property type="term" value="C:membrane"/>
    <property type="evidence" value="ECO:0007669"/>
    <property type="project" value="InterPro"/>
</dbReference>
<reference evidence="2" key="1">
    <citation type="submission" date="2021-03" db="EMBL/GenBank/DDBJ databases">
        <title>Human Oral Microbial Genomes.</title>
        <authorList>
            <person name="Johnston C.D."/>
            <person name="Chen T."/>
            <person name="Dewhirst F.E."/>
        </authorList>
    </citation>
    <scope>NUCLEOTIDE SEQUENCE</scope>
    <source>
        <strain evidence="2">F0714</strain>
    </source>
</reference>
<dbReference type="PANTHER" id="PTHR30121">
    <property type="entry name" value="UNCHARACTERIZED PROTEIN YJGR-RELATED"/>
    <property type="match status" value="1"/>
</dbReference>
<dbReference type="GO" id="GO:0003677">
    <property type="term" value="F:DNA binding"/>
    <property type="evidence" value="ECO:0007669"/>
    <property type="project" value="UniProtKB-KW"/>
</dbReference>
<feature type="compositionally biased region" description="Low complexity" evidence="1">
    <location>
        <begin position="704"/>
        <end position="716"/>
    </location>
</feature>
<protein>
    <submittedName>
        <fullName evidence="2">Type IV secretion system DNA-binding domain-containing protein</fullName>
    </submittedName>
</protein>
<dbReference type="CDD" id="cd01127">
    <property type="entry name" value="TrwB_TraG_TraD_VirD4"/>
    <property type="match status" value="2"/>
</dbReference>
<accession>A0AB37HVU5</accession>
<feature type="region of interest" description="Disordered" evidence="1">
    <location>
        <begin position="682"/>
        <end position="735"/>
    </location>
</feature>
<proteinExistence type="predicted"/>
<dbReference type="InterPro" id="IPR051162">
    <property type="entry name" value="T4SS_component"/>
</dbReference>
<dbReference type="RefSeq" id="WP_041696692.1">
    <property type="nucleotide sequence ID" value="NZ_CP040007.1"/>
</dbReference>
<sequence>MSSKRRWCWRELYWPRPLKWTMVQQLMHRLVADPGLGPLVIETRATNETIRFQIAADVRCVRVVESLLGELVPGMQTVTTGVRRAVTRAARLKVTHPLLALDTSRIEAVTRALLAGLSGLRTGEQLVLQLFIGGRVAPMLSRRPPLEARQSWWSLLNHGARTASGDELARVRERRRQHGALVSVRLGAEAATPQKARALIQRLFGALCTIEAAGVRLRLWPEDPAKLNQVRRPWGYGMQLSSTEIASLTGWPVGEGDLPGLPPVSPRQIPPPNWLAGTHQRLAGRIFARSSAPGRPVALGIPPRDALLHTVLLGPTGAGKSTALEHLALADITAGRGVVVIDPKSDLVTDLLERIPAERVDDVVVLDPTDPSPVGLNPLAAATRQPELTVDALLATCKAVFADSWGIRTEEILTAALLTLAKVGGPAATLVMIPSLLTNPTFRRMVTRKLHDPLGVSAFWAKFDAKSPEQQATEIAPVLNKLQQFVIRPQLRAVLGQTQPRFQLREVFTNRTILLVSLNKGVIGSEAARLLGSLLIGQLWPLILSRAALPPERRHLVSIYVDEVHDFLHGIPGDLADALAQSRSLGVAWHLAHQYRGQLTPAMRAAIDANARNKICFGLAAPDARDMAAMASGLEPLDFIRLPRYATYSTAWVDGKETGWISGITLPPHPAQRPAIEARAASRHRYGVPAEETETALTQLASQPIPTAPAAETTSPPTSPGEFGRRPAPTKRRQK</sequence>
<evidence type="ECO:0000256" key="1">
    <source>
        <dbReference type="SAM" id="MobiDB-lite"/>
    </source>
</evidence>
<dbReference type="Proteomes" id="UP000677180">
    <property type="component" value="Chromosome"/>
</dbReference>
<dbReference type="SUPFAM" id="SSF52540">
    <property type="entry name" value="P-loop containing nucleoside triphosphate hydrolases"/>
    <property type="match status" value="1"/>
</dbReference>
<dbReference type="InterPro" id="IPR003688">
    <property type="entry name" value="TraG/VirD4"/>
</dbReference>
<dbReference type="InterPro" id="IPR027417">
    <property type="entry name" value="P-loop_NTPase"/>
</dbReference>
<evidence type="ECO:0000313" key="2">
    <source>
        <dbReference type="EMBL" id="QUC11694.1"/>
    </source>
</evidence>